<evidence type="ECO:0000313" key="5">
    <source>
        <dbReference type="Proteomes" id="UP000233551"/>
    </source>
</evidence>
<accession>A0A218WPH0</accession>
<keyword evidence="5" id="KW-1185">Reference proteome</keyword>
<reference evidence="2" key="2">
    <citation type="submission" date="2017-06" db="EMBL/GenBank/DDBJ databases">
        <title>The pomegranate genome and the genomics of punicalagin biosynthesis.</title>
        <authorList>
            <person name="Xu C."/>
        </authorList>
    </citation>
    <scope>NUCLEOTIDE SEQUENCE [LARGE SCALE GENOMIC DNA]</scope>
    <source>
        <tissue evidence="2">Fresh leaf</tissue>
    </source>
</reference>
<organism evidence="2 4">
    <name type="scientific">Punica granatum</name>
    <name type="common">Pomegranate</name>
    <dbReference type="NCBI Taxonomy" id="22663"/>
    <lineage>
        <taxon>Eukaryota</taxon>
        <taxon>Viridiplantae</taxon>
        <taxon>Streptophyta</taxon>
        <taxon>Embryophyta</taxon>
        <taxon>Tracheophyta</taxon>
        <taxon>Spermatophyta</taxon>
        <taxon>Magnoliopsida</taxon>
        <taxon>eudicotyledons</taxon>
        <taxon>Gunneridae</taxon>
        <taxon>Pentapetalae</taxon>
        <taxon>rosids</taxon>
        <taxon>malvids</taxon>
        <taxon>Myrtales</taxon>
        <taxon>Lythraceae</taxon>
        <taxon>Punica</taxon>
    </lineage>
</organism>
<dbReference type="Proteomes" id="UP000197138">
    <property type="component" value="Unassembled WGS sequence"/>
</dbReference>
<evidence type="ECO:0000256" key="1">
    <source>
        <dbReference type="SAM" id="MobiDB-lite"/>
    </source>
</evidence>
<reference evidence="4" key="1">
    <citation type="journal article" date="2017" name="Plant J.">
        <title>The pomegranate (Punica granatum L.) genome and the genomics of punicalagin biosynthesis.</title>
        <authorList>
            <person name="Qin G."/>
            <person name="Xu C."/>
            <person name="Ming R."/>
            <person name="Tang H."/>
            <person name="Guyot R."/>
            <person name="Kramer E.M."/>
            <person name="Hu Y."/>
            <person name="Yi X."/>
            <person name="Qi Y."/>
            <person name="Xu X."/>
            <person name="Gao Z."/>
            <person name="Pan H."/>
            <person name="Jian J."/>
            <person name="Tian Y."/>
            <person name="Yue Z."/>
            <person name="Xu Y."/>
        </authorList>
    </citation>
    <scope>NUCLEOTIDE SEQUENCE [LARGE SCALE GENOMIC DNA]</scope>
    <source>
        <strain evidence="4">cv. Dabenzi</strain>
    </source>
</reference>
<dbReference type="EMBL" id="MTKT01003711">
    <property type="protein sequence ID" value="OWM74536.1"/>
    <property type="molecule type" value="Genomic_DNA"/>
</dbReference>
<sequence>MFSKQQELRWTLISYPSGYVCTTLQSSSPPLQDRGIPNDQATAPAARLVSNKSKPSGMHTAQSSNMRPVMRQTASHGYRCTIPAKPRSNAKRPFSAPCAVP</sequence>
<dbReference type="Proteomes" id="UP000233551">
    <property type="component" value="Unassembled WGS sequence"/>
</dbReference>
<proteinExistence type="predicted"/>
<comment type="caution">
    <text evidence="2">The sequence shown here is derived from an EMBL/GenBank/DDBJ whole genome shotgun (WGS) entry which is preliminary data.</text>
</comment>
<name>A0A218WPH0_PUNGR</name>
<evidence type="ECO:0000313" key="3">
    <source>
        <dbReference type="EMBL" id="PKI50463.1"/>
    </source>
</evidence>
<dbReference type="AlphaFoldDB" id="A0A218WPH0"/>
<gene>
    <name evidence="2" type="ORF">CDL15_Pgr005115</name>
    <name evidence="3" type="ORF">CRG98_029146</name>
</gene>
<evidence type="ECO:0000313" key="2">
    <source>
        <dbReference type="EMBL" id="OWM74536.1"/>
    </source>
</evidence>
<protein>
    <submittedName>
        <fullName evidence="2">Uncharacterized protein</fullName>
    </submittedName>
</protein>
<evidence type="ECO:0000313" key="4">
    <source>
        <dbReference type="Proteomes" id="UP000197138"/>
    </source>
</evidence>
<feature type="region of interest" description="Disordered" evidence="1">
    <location>
        <begin position="80"/>
        <end position="101"/>
    </location>
</feature>
<reference evidence="3 5" key="3">
    <citation type="submission" date="2017-11" db="EMBL/GenBank/DDBJ databases">
        <title>De-novo sequencing of pomegranate (Punica granatum L.) genome.</title>
        <authorList>
            <person name="Akparov Z."/>
            <person name="Amiraslanov A."/>
            <person name="Hajiyeva S."/>
            <person name="Abbasov M."/>
            <person name="Kaur K."/>
            <person name="Hamwieh A."/>
            <person name="Solovyev V."/>
            <person name="Salamov A."/>
            <person name="Braich B."/>
            <person name="Kosarev P."/>
            <person name="Mahmoud A."/>
            <person name="Hajiyev E."/>
            <person name="Babayeva S."/>
            <person name="Izzatullayeva V."/>
            <person name="Mammadov A."/>
            <person name="Mammadov A."/>
            <person name="Sharifova S."/>
            <person name="Ojaghi J."/>
            <person name="Eynullazada K."/>
            <person name="Bayramov B."/>
            <person name="Abdulazimova A."/>
            <person name="Shahmuradov I."/>
        </authorList>
    </citation>
    <scope>NUCLEOTIDE SEQUENCE [LARGE SCALE GENOMIC DNA]</scope>
    <source>
        <strain evidence="3">AG2017</strain>
        <strain evidence="5">cv. AG2017</strain>
        <tissue evidence="3">Leaf</tissue>
    </source>
</reference>
<dbReference type="EMBL" id="PGOL01002114">
    <property type="protein sequence ID" value="PKI50463.1"/>
    <property type="molecule type" value="Genomic_DNA"/>
</dbReference>